<organism evidence="10 11">
    <name type="scientific">Symbiodinium pilosum</name>
    <name type="common">Dinoflagellate</name>
    <dbReference type="NCBI Taxonomy" id="2952"/>
    <lineage>
        <taxon>Eukaryota</taxon>
        <taxon>Sar</taxon>
        <taxon>Alveolata</taxon>
        <taxon>Dinophyceae</taxon>
        <taxon>Suessiales</taxon>
        <taxon>Symbiodiniaceae</taxon>
        <taxon>Symbiodinium</taxon>
    </lineage>
</organism>
<dbReference type="InterPro" id="IPR035979">
    <property type="entry name" value="RBD_domain_sf"/>
</dbReference>
<evidence type="ECO:0000256" key="7">
    <source>
        <dbReference type="SAM" id="MobiDB-lite"/>
    </source>
</evidence>
<evidence type="ECO:0000256" key="3">
    <source>
        <dbReference type="ARBA" id="ARBA00022833"/>
    </source>
</evidence>
<dbReference type="Gene3D" id="4.10.1060.10">
    <property type="entry name" value="Zinc finger, RanBP2-type"/>
    <property type="match status" value="1"/>
</dbReference>
<protein>
    <submittedName>
        <fullName evidence="10">HRP1 protein</fullName>
    </submittedName>
</protein>
<evidence type="ECO:0000256" key="5">
    <source>
        <dbReference type="PROSITE-ProRule" id="PRU00176"/>
    </source>
</evidence>
<dbReference type="InterPro" id="IPR000504">
    <property type="entry name" value="RRM_dom"/>
</dbReference>
<sequence length="283" mass="27572">MERGGPFKVFVGGLPQDCTNDILVDYFGKYGNITDVVVMTDRATGRSRGFGFVSFDTLEAVDAIMSMHTEHKIQDKWVDCKRATAEGTKGVPQKGGGKGSGPPAPANSRPGDWICQECGASVFGSKDSCFKCGAPRPSQSGGGGGGGGGYRGPSYNAAPPPAYNAAPPPDYGACSGSCGADALLGGFGMTAYGAYGGGACGGVPGVSAYGCGAGGASTGGAYGACAGGACGYGACGCGACGCSGGACGGCDGCNGYLGCPASYAPTRGQPDGRGGGDQGYAPY</sequence>
<dbReference type="AlphaFoldDB" id="A0A812W0A6"/>
<keyword evidence="11" id="KW-1185">Reference proteome</keyword>
<dbReference type="InterPro" id="IPR036443">
    <property type="entry name" value="Znf_RanBP2_sf"/>
</dbReference>
<evidence type="ECO:0000313" key="10">
    <source>
        <dbReference type="EMBL" id="CAE7665428.1"/>
    </source>
</evidence>
<evidence type="ECO:0000259" key="9">
    <source>
        <dbReference type="PROSITE" id="PS50199"/>
    </source>
</evidence>
<proteinExistence type="predicted"/>
<accession>A0A812W0A6</accession>
<feature type="domain" description="RanBP2-type" evidence="9">
    <location>
        <begin position="109"/>
        <end position="138"/>
    </location>
</feature>
<dbReference type="SUPFAM" id="SSF90209">
    <property type="entry name" value="Ran binding protein zinc finger-like"/>
    <property type="match status" value="1"/>
</dbReference>
<dbReference type="EMBL" id="CAJNIZ010043657">
    <property type="protein sequence ID" value="CAE7665428.1"/>
    <property type="molecule type" value="Genomic_DNA"/>
</dbReference>
<dbReference type="PROSITE" id="PS50102">
    <property type="entry name" value="RRM"/>
    <property type="match status" value="1"/>
</dbReference>
<keyword evidence="3" id="KW-0862">Zinc</keyword>
<evidence type="ECO:0000256" key="6">
    <source>
        <dbReference type="PROSITE-ProRule" id="PRU00322"/>
    </source>
</evidence>
<keyword evidence="2 6" id="KW-0863">Zinc-finger</keyword>
<keyword evidence="1" id="KW-0479">Metal-binding</keyword>
<feature type="domain" description="RRM" evidence="8">
    <location>
        <begin position="7"/>
        <end position="85"/>
    </location>
</feature>
<dbReference type="Pfam" id="PF00076">
    <property type="entry name" value="RRM_1"/>
    <property type="match status" value="1"/>
</dbReference>
<dbReference type="SMART" id="SM00547">
    <property type="entry name" value="ZnF_RBZ"/>
    <property type="match status" value="1"/>
</dbReference>
<comment type="caution">
    <text evidence="10">The sequence shown here is derived from an EMBL/GenBank/DDBJ whole genome shotgun (WGS) entry which is preliminary data.</text>
</comment>
<dbReference type="InterPro" id="IPR001876">
    <property type="entry name" value="Znf_RanBP2"/>
</dbReference>
<keyword evidence="4 5" id="KW-0694">RNA-binding</keyword>
<dbReference type="PROSITE" id="PS50199">
    <property type="entry name" value="ZF_RANBP2_2"/>
    <property type="match status" value="1"/>
</dbReference>
<reference evidence="10" key="1">
    <citation type="submission" date="2021-02" db="EMBL/GenBank/DDBJ databases">
        <authorList>
            <person name="Dougan E. K."/>
            <person name="Rhodes N."/>
            <person name="Thang M."/>
            <person name="Chan C."/>
        </authorList>
    </citation>
    <scope>NUCLEOTIDE SEQUENCE</scope>
</reference>
<dbReference type="GO" id="GO:0003723">
    <property type="term" value="F:RNA binding"/>
    <property type="evidence" value="ECO:0007669"/>
    <property type="project" value="UniProtKB-UniRule"/>
</dbReference>
<dbReference type="PANTHER" id="PTHR11176">
    <property type="entry name" value="BOULE-RELATED"/>
    <property type="match status" value="1"/>
</dbReference>
<dbReference type="SUPFAM" id="SSF54928">
    <property type="entry name" value="RNA-binding domain, RBD"/>
    <property type="match status" value="1"/>
</dbReference>
<evidence type="ECO:0000259" key="8">
    <source>
        <dbReference type="PROSITE" id="PS50102"/>
    </source>
</evidence>
<evidence type="ECO:0000313" key="11">
    <source>
        <dbReference type="Proteomes" id="UP000649617"/>
    </source>
</evidence>
<evidence type="ECO:0000256" key="1">
    <source>
        <dbReference type="ARBA" id="ARBA00022723"/>
    </source>
</evidence>
<dbReference type="PANTHER" id="PTHR11176:SF57">
    <property type="entry name" value="PROTEIN BOULE"/>
    <property type="match status" value="1"/>
</dbReference>
<name>A0A812W0A6_SYMPI</name>
<evidence type="ECO:0000256" key="4">
    <source>
        <dbReference type="ARBA" id="ARBA00022884"/>
    </source>
</evidence>
<dbReference type="Proteomes" id="UP000649617">
    <property type="component" value="Unassembled WGS sequence"/>
</dbReference>
<feature type="region of interest" description="Disordered" evidence="7">
    <location>
        <begin position="86"/>
        <end position="107"/>
    </location>
</feature>
<dbReference type="Gene3D" id="3.30.70.330">
    <property type="match status" value="1"/>
</dbReference>
<dbReference type="GO" id="GO:0008270">
    <property type="term" value="F:zinc ion binding"/>
    <property type="evidence" value="ECO:0007669"/>
    <property type="project" value="UniProtKB-KW"/>
</dbReference>
<dbReference type="OrthoDB" id="1875751at2759"/>
<dbReference type="SMART" id="SM00360">
    <property type="entry name" value="RRM"/>
    <property type="match status" value="1"/>
</dbReference>
<dbReference type="InterPro" id="IPR012677">
    <property type="entry name" value="Nucleotide-bd_a/b_plait_sf"/>
</dbReference>
<gene>
    <name evidence="10" type="primary">HRP1</name>
    <name evidence="10" type="ORF">SPIL2461_LOCUS18193</name>
</gene>
<evidence type="ECO:0000256" key="2">
    <source>
        <dbReference type="ARBA" id="ARBA00022771"/>
    </source>
</evidence>